<proteinExistence type="predicted"/>
<protein>
    <submittedName>
        <fullName evidence="3">DUF732 domain-containing protein</fullName>
    </submittedName>
</protein>
<organism evidence="3 4">
    <name type="scientific">Mycolicibacterium hodleri</name>
    <dbReference type="NCBI Taxonomy" id="49897"/>
    <lineage>
        <taxon>Bacteria</taxon>
        <taxon>Bacillati</taxon>
        <taxon>Actinomycetota</taxon>
        <taxon>Actinomycetes</taxon>
        <taxon>Mycobacteriales</taxon>
        <taxon>Mycobacteriaceae</taxon>
        <taxon>Mycolicibacterium</taxon>
    </lineage>
</organism>
<gene>
    <name evidence="3" type="ORF">D8S82_28800</name>
</gene>
<keyword evidence="1" id="KW-0732">Signal</keyword>
<name>A0A544VSU2_9MYCO</name>
<dbReference type="Pfam" id="PF05305">
    <property type="entry name" value="DUF732"/>
    <property type="match status" value="1"/>
</dbReference>
<dbReference type="Proteomes" id="UP000315759">
    <property type="component" value="Unassembled WGS sequence"/>
</dbReference>
<sequence length="121" mass="12294">MRHGLSVTIRTARSLKPRLLAAAAGLAVAMAPIAAAPANANPADDAFMAALGAAGIGFENQIVAKTVAHNVCPSLKKGAKSFAWTVSGVVASGIPRKVATTFTGLAVKTYCPEMIKSTIGF</sequence>
<feature type="signal peptide" evidence="1">
    <location>
        <begin position="1"/>
        <end position="40"/>
    </location>
</feature>
<accession>A0A544VSU2</accession>
<dbReference type="EMBL" id="VIFX01000052">
    <property type="protein sequence ID" value="TQR83054.1"/>
    <property type="molecule type" value="Genomic_DNA"/>
</dbReference>
<dbReference type="AlphaFoldDB" id="A0A544VSU2"/>
<dbReference type="InterPro" id="IPR007969">
    <property type="entry name" value="DUF732"/>
</dbReference>
<evidence type="ECO:0000313" key="3">
    <source>
        <dbReference type="EMBL" id="TQR83054.1"/>
    </source>
</evidence>
<evidence type="ECO:0000259" key="2">
    <source>
        <dbReference type="Pfam" id="PF05305"/>
    </source>
</evidence>
<feature type="domain" description="DUF732" evidence="2">
    <location>
        <begin position="43"/>
        <end position="113"/>
    </location>
</feature>
<keyword evidence="4" id="KW-1185">Reference proteome</keyword>
<feature type="chain" id="PRO_5022125173" evidence="1">
    <location>
        <begin position="41"/>
        <end position="121"/>
    </location>
</feature>
<comment type="caution">
    <text evidence="3">The sequence shown here is derived from an EMBL/GenBank/DDBJ whole genome shotgun (WGS) entry which is preliminary data.</text>
</comment>
<evidence type="ECO:0000313" key="4">
    <source>
        <dbReference type="Proteomes" id="UP000315759"/>
    </source>
</evidence>
<reference evidence="3 4" key="1">
    <citation type="submission" date="2018-10" db="EMBL/GenBank/DDBJ databases">
        <title>Draft genome of Mycobacterium hodleri strain B.</title>
        <authorList>
            <person name="Amande T.J."/>
            <person name="Mcgenity T.J."/>
        </authorList>
    </citation>
    <scope>NUCLEOTIDE SEQUENCE [LARGE SCALE GENOMIC DNA]</scope>
    <source>
        <strain evidence="3 4">B</strain>
    </source>
</reference>
<evidence type="ECO:0000256" key="1">
    <source>
        <dbReference type="SAM" id="SignalP"/>
    </source>
</evidence>